<dbReference type="InterPro" id="IPR006016">
    <property type="entry name" value="UspA"/>
</dbReference>
<evidence type="ECO:0000256" key="3">
    <source>
        <dbReference type="ARBA" id="ARBA00022786"/>
    </source>
</evidence>
<accession>A0A2Z7B4I7</accession>
<dbReference type="EC" id="2.3.2.27" evidence="2"/>
<dbReference type="Proteomes" id="UP000250235">
    <property type="component" value="Unassembled WGS sequence"/>
</dbReference>
<reference evidence="6 7" key="1">
    <citation type="journal article" date="2015" name="Proc. Natl. Acad. Sci. U.S.A.">
        <title>The resurrection genome of Boea hygrometrica: A blueprint for survival of dehydration.</title>
        <authorList>
            <person name="Xiao L."/>
            <person name="Yang G."/>
            <person name="Zhang L."/>
            <person name="Yang X."/>
            <person name="Zhao S."/>
            <person name="Ji Z."/>
            <person name="Zhou Q."/>
            <person name="Hu M."/>
            <person name="Wang Y."/>
            <person name="Chen M."/>
            <person name="Xu Y."/>
            <person name="Jin H."/>
            <person name="Xiao X."/>
            <person name="Hu G."/>
            <person name="Bao F."/>
            <person name="Hu Y."/>
            <person name="Wan P."/>
            <person name="Li L."/>
            <person name="Deng X."/>
            <person name="Kuang T."/>
            <person name="Xiang C."/>
            <person name="Zhu J.K."/>
            <person name="Oliver M.J."/>
            <person name="He Y."/>
        </authorList>
    </citation>
    <scope>NUCLEOTIDE SEQUENCE [LARGE SCALE GENOMIC DNA]</scope>
    <source>
        <strain evidence="7">cv. XS01</strain>
    </source>
</reference>
<feature type="domain" description="UspA" evidence="5">
    <location>
        <begin position="16"/>
        <end position="137"/>
    </location>
</feature>
<dbReference type="InterPro" id="IPR051348">
    <property type="entry name" value="U-box_ubiquitin_ligases"/>
</dbReference>
<evidence type="ECO:0000313" key="6">
    <source>
        <dbReference type="EMBL" id="KZV29282.1"/>
    </source>
</evidence>
<evidence type="ECO:0000256" key="1">
    <source>
        <dbReference type="ARBA" id="ARBA00000900"/>
    </source>
</evidence>
<evidence type="ECO:0000256" key="2">
    <source>
        <dbReference type="ARBA" id="ARBA00012483"/>
    </source>
</evidence>
<dbReference type="InterPro" id="IPR014729">
    <property type="entry name" value="Rossmann-like_a/b/a_fold"/>
</dbReference>
<feature type="region of interest" description="Disordered" evidence="4">
    <location>
        <begin position="146"/>
        <end position="177"/>
    </location>
</feature>
<sequence>MANHNCEEGTIISSAVAIDKDKNSQFAVKWAIDNLMSKDKRIILVHVTGTPNSNLQDGIPREGRALTQAETQQLFLPYRSLCARKGITVKEVVLHDKDIAGALTEYIIANSIKTIVLGASSHGAISRMVQSLTSVRIGVISSRPSSGHCTMENGADGATSSWKKNTSPLNNRDYLQTNTSKRPARGKILLQNSEEISESIHMVQSERRNESENPTPVESAAGEETSLDACWSKFSYQTDFIRCSGFIVGCYSCIPAFHVELIPLVRSCVVVDLLVPGSSRCVLEDDRLATVLLFPAVLVVAAMRRVNSYHTFMILWNRWVELSLLRVEMSG</sequence>
<proteinExistence type="predicted"/>
<dbReference type="EMBL" id="KV009401">
    <property type="protein sequence ID" value="KZV29282.1"/>
    <property type="molecule type" value="Genomic_DNA"/>
</dbReference>
<dbReference type="Pfam" id="PF00582">
    <property type="entry name" value="Usp"/>
    <property type="match status" value="1"/>
</dbReference>
<feature type="compositionally biased region" description="Polar residues" evidence="4">
    <location>
        <begin position="158"/>
        <end position="177"/>
    </location>
</feature>
<gene>
    <name evidence="6" type="ORF">F511_25047</name>
</gene>
<protein>
    <recommendedName>
        <fullName evidence="2">RING-type E3 ubiquitin transferase</fullName>
        <ecNumber evidence="2">2.3.2.27</ecNumber>
    </recommendedName>
</protein>
<organism evidence="6 7">
    <name type="scientific">Dorcoceras hygrometricum</name>
    <dbReference type="NCBI Taxonomy" id="472368"/>
    <lineage>
        <taxon>Eukaryota</taxon>
        <taxon>Viridiplantae</taxon>
        <taxon>Streptophyta</taxon>
        <taxon>Embryophyta</taxon>
        <taxon>Tracheophyta</taxon>
        <taxon>Spermatophyta</taxon>
        <taxon>Magnoliopsida</taxon>
        <taxon>eudicotyledons</taxon>
        <taxon>Gunneridae</taxon>
        <taxon>Pentapetalae</taxon>
        <taxon>asterids</taxon>
        <taxon>lamiids</taxon>
        <taxon>Lamiales</taxon>
        <taxon>Gesneriaceae</taxon>
        <taxon>Didymocarpoideae</taxon>
        <taxon>Trichosporeae</taxon>
        <taxon>Loxocarpinae</taxon>
        <taxon>Dorcoceras</taxon>
    </lineage>
</organism>
<name>A0A2Z7B4I7_9LAMI</name>
<keyword evidence="3" id="KW-0833">Ubl conjugation pathway</keyword>
<evidence type="ECO:0000313" key="7">
    <source>
        <dbReference type="Proteomes" id="UP000250235"/>
    </source>
</evidence>
<dbReference type="GO" id="GO:0061630">
    <property type="term" value="F:ubiquitin protein ligase activity"/>
    <property type="evidence" value="ECO:0007669"/>
    <property type="project" value="UniProtKB-EC"/>
</dbReference>
<feature type="region of interest" description="Disordered" evidence="4">
    <location>
        <begin position="200"/>
        <end position="221"/>
    </location>
</feature>
<dbReference type="AlphaFoldDB" id="A0A2Z7B4I7"/>
<dbReference type="SUPFAM" id="SSF52402">
    <property type="entry name" value="Adenine nucleotide alpha hydrolases-like"/>
    <property type="match status" value="1"/>
</dbReference>
<evidence type="ECO:0000259" key="5">
    <source>
        <dbReference type="Pfam" id="PF00582"/>
    </source>
</evidence>
<dbReference type="PANTHER" id="PTHR45647:SF51">
    <property type="entry name" value="PROTEIN KINASE SUPERFAMILY PROTEIN"/>
    <property type="match status" value="1"/>
</dbReference>
<comment type="catalytic activity">
    <reaction evidence="1">
        <text>S-ubiquitinyl-[E2 ubiquitin-conjugating enzyme]-L-cysteine + [acceptor protein]-L-lysine = [E2 ubiquitin-conjugating enzyme]-L-cysteine + N(6)-ubiquitinyl-[acceptor protein]-L-lysine.</text>
        <dbReference type="EC" id="2.3.2.27"/>
    </reaction>
</comment>
<keyword evidence="7" id="KW-1185">Reference proteome</keyword>
<evidence type="ECO:0000256" key="4">
    <source>
        <dbReference type="SAM" id="MobiDB-lite"/>
    </source>
</evidence>
<dbReference type="PANTHER" id="PTHR45647">
    <property type="entry name" value="OS02G0152300 PROTEIN"/>
    <property type="match status" value="1"/>
</dbReference>
<dbReference type="Gene3D" id="3.40.50.620">
    <property type="entry name" value="HUPs"/>
    <property type="match status" value="1"/>
</dbReference>
<dbReference type="OrthoDB" id="786795at2759"/>